<evidence type="ECO:0000256" key="8">
    <source>
        <dbReference type="ARBA" id="ARBA00023242"/>
    </source>
</evidence>
<feature type="domain" description="DOT1" evidence="12">
    <location>
        <begin position="14"/>
        <end position="332"/>
    </location>
</feature>
<dbReference type="SUPFAM" id="SSF53335">
    <property type="entry name" value="S-adenosyl-L-methionine-dependent methyltransferases"/>
    <property type="match status" value="1"/>
</dbReference>
<dbReference type="GO" id="GO:0000077">
    <property type="term" value="P:DNA damage checkpoint signaling"/>
    <property type="evidence" value="ECO:0007669"/>
    <property type="project" value="TreeGrafter"/>
</dbReference>
<comment type="caution">
    <text evidence="13">The sequence shown here is derived from an EMBL/GenBank/DDBJ whole genome shotgun (WGS) entry which is preliminary data.</text>
</comment>
<evidence type="ECO:0000256" key="3">
    <source>
        <dbReference type="ARBA" id="ARBA00020987"/>
    </source>
</evidence>
<keyword evidence="7 11" id="KW-0156">Chromatin regulator</keyword>
<evidence type="ECO:0000313" key="14">
    <source>
        <dbReference type="Proteomes" id="UP000271974"/>
    </source>
</evidence>
<dbReference type="PANTHER" id="PTHR21451:SF0">
    <property type="entry name" value="HISTONE-LYSINE N-METHYLTRANSFERASE, H3 LYSINE-79 SPECIFIC"/>
    <property type="match status" value="1"/>
</dbReference>
<reference evidence="13 14" key="1">
    <citation type="submission" date="2019-01" db="EMBL/GenBank/DDBJ databases">
        <title>A draft genome assembly of the solar-powered sea slug Elysia chlorotica.</title>
        <authorList>
            <person name="Cai H."/>
            <person name="Li Q."/>
            <person name="Fang X."/>
            <person name="Li J."/>
            <person name="Curtis N.E."/>
            <person name="Altenburger A."/>
            <person name="Shibata T."/>
            <person name="Feng M."/>
            <person name="Maeda T."/>
            <person name="Schwartz J.A."/>
            <person name="Shigenobu S."/>
            <person name="Lundholm N."/>
            <person name="Nishiyama T."/>
            <person name="Yang H."/>
            <person name="Hasebe M."/>
            <person name="Li S."/>
            <person name="Pierce S.K."/>
            <person name="Wang J."/>
        </authorList>
    </citation>
    <scope>NUCLEOTIDE SEQUENCE [LARGE SCALE GENOMIC DNA]</scope>
    <source>
        <strain evidence="13">EC2010</strain>
        <tissue evidence="13">Whole organism of an adult</tissue>
    </source>
</reference>
<dbReference type="FunFam" id="3.40.50.150:FF:000033">
    <property type="entry name" value="Histone-lysine N-methyltransferase, H3 lysine-79 specific"/>
    <property type="match status" value="1"/>
</dbReference>
<dbReference type="PANTHER" id="PTHR21451">
    <property type="entry name" value="HISTONE H3 METHYLTRANSFERASE"/>
    <property type="match status" value="1"/>
</dbReference>
<evidence type="ECO:0000256" key="10">
    <source>
        <dbReference type="ARBA" id="ARBA00047770"/>
    </source>
</evidence>
<comment type="function">
    <text evidence="11">Histone methyltransferase that specifically trimethylates histone H3 to form H3K79me3. This methylation is required for telomere silencing and for the pachytene checkpoint during the meiotic cell cycle by allowing the recruitment of RAD9 to double strand breaks. Nucleosomes are preferred as substrate compared to free histone.</text>
</comment>
<dbReference type="Proteomes" id="UP000271974">
    <property type="component" value="Unassembled WGS sequence"/>
</dbReference>
<comment type="similarity">
    <text evidence="11">Belongs to the class I-like SAM-binding methyltransferase superfamily. DOT1 family.</text>
</comment>
<evidence type="ECO:0000256" key="4">
    <source>
        <dbReference type="ARBA" id="ARBA00022603"/>
    </source>
</evidence>
<sequence>MAQKLKLHSPVGAEALIIKWPVATSEGKEGPEEIVDTIRLVCEDFPELSTPLATRILKQGEDISSYDYEQTKSLCDRYNKAIDSLRQLVKGSPRSKQFSKKASRSQLKHILQQCYNQSVKDPEKLNQYQPFSPGVYGETSFELVEQMIKYVRFSESDYFIDLGSGVGQVVLQVSAATDCKFCYGIEKAEWPAEYAMAMEKEFSKWMKWYGKEHGKFLVKFFKYVNYFTSNFKAILLNVQNDDIYGAFMFVFPQLKQRFANCLKEGARIVSSKEFCPLNFRITERNLSDIGTIMQVEELSPLCGAVSWTGKPFAYYVHTIDRTLLEKYFQRLKNPNKKVRTIPSL</sequence>
<evidence type="ECO:0000256" key="11">
    <source>
        <dbReference type="RuleBase" id="RU271113"/>
    </source>
</evidence>
<dbReference type="PROSITE" id="PS51569">
    <property type="entry name" value="DOT1"/>
    <property type="match status" value="1"/>
</dbReference>
<keyword evidence="4 11" id="KW-0489">Methyltransferase</keyword>
<dbReference type="InterPro" id="IPR025789">
    <property type="entry name" value="DOT1_dom"/>
</dbReference>
<dbReference type="GO" id="GO:0140956">
    <property type="term" value="F:histone H3K79 trimethyltransferase activity"/>
    <property type="evidence" value="ECO:0007669"/>
    <property type="project" value="UniProtKB-EC"/>
</dbReference>
<dbReference type="InterPro" id="IPR029063">
    <property type="entry name" value="SAM-dependent_MTases_sf"/>
</dbReference>
<evidence type="ECO:0000256" key="2">
    <source>
        <dbReference type="ARBA" id="ARBA00012190"/>
    </source>
</evidence>
<dbReference type="GO" id="GO:0032259">
    <property type="term" value="P:methylation"/>
    <property type="evidence" value="ECO:0007669"/>
    <property type="project" value="UniProtKB-KW"/>
</dbReference>
<accession>A0A3S1C539</accession>
<dbReference type="AlphaFoldDB" id="A0A3S1C539"/>
<comment type="catalytic activity">
    <reaction evidence="10 11">
        <text>L-lysyl(79)-[histone H3] + 3 S-adenosyl-L-methionine = N(6),N(6),N(6)-trimethyl-L-lysyl(79)-[histone H3] + 3 S-adenosyl-L-homocysteine + 3 H(+)</text>
        <dbReference type="Rhea" id="RHEA:60328"/>
        <dbReference type="Rhea" id="RHEA-COMP:15549"/>
        <dbReference type="Rhea" id="RHEA-COMP:15552"/>
        <dbReference type="ChEBI" id="CHEBI:15378"/>
        <dbReference type="ChEBI" id="CHEBI:29969"/>
        <dbReference type="ChEBI" id="CHEBI:57856"/>
        <dbReference type="ChEBI" id="CHEBI:59789"/>
        <dbReference type="ChEBI" id="CHEBI:61961"/>
        <dbReference type="EC" id="2.1.1.360"/>
    </reaction>
</comment>
<gene>
    <name evidence="13" type="ORF">EGW08_009046</name>
</gene>
<dbReference type="GO" id="GO:0006281">
    <property type="term" value="P:DNA repair"/>
    <property type="evidence" value="ECO:0007669"/>
    <property type="project" value="TreeGrafter"/>
</dbReference>
<keyword evidence="8 11" id="KW-0539">Nucleus</keyword>
<organism evidence="13 14">
    <name type="scientific">Elysia chlorotica</name>
    <name type="common">Eastern emerald elysia</name>
    <name type="synonym">Sea slug</name>
    <dbReference type="NCBI Taxonomy" id="188477"/>
    <lineage>
        <taxon>Eukaryota</taxon>
        <taxon>Metazoa</taxon>
        <taxon>Spiralia</taxon>
        <taxon>Lophotrochozoa</taxon>
        <taxon>Mollusca</taxon>
        <taxon>Gastropoda</taxon>
        <taxon>Heterobranchia</taxon>
        <taxon>Euthyneura</taxon>
        <taxon>Panpulmonata</taxon>
        <taxon>Sacoglossa</taxon>
        <taxon>Placobranchoidea</taxon>
        <taxon>Plakobranchidae</taxon>
        <taxon>Elysia</taxon>
    </lineage>
</organism>
<evidence type="ECO:0000259" key="12">
    <source>
        <dbReference type="PROSITE" id="PS51569"/>
    </source>
</evidence>
<keyword evidence="6 11" id="KW-0949">S-adenosyl-L-methionine</keyword>
<dbReference type="OrthoDB" id="443402at2759"/>
<name>A0A3S1C539_ELYCH</name>
<proteinExistence type="inferred from homology"/>
<protein>
    <recommendedName>
        <fullName evidence="3 11">Histone-lysine N-methyltransferase, H3 lysine-79 specific</fullName>
        <ecNumber evidence="2 11">2.1.1.360</ecNumber>
    </recommendedName>
    <alternativeName>
        <fullName evidence="9 11">Histone H3-K79 methyltransferase</fullName>
    </alternativeName>
</protein>
<dbReference type="GO" id="GO:0005634">
    <property type="term" value="C:nucleus"/>
    <property type="evidence" value="ECO:0007669"/>
    <property type="project" value="UniProtKB-SubCell"/>
</dbReference>
<keyword evidence="14" id="KW-1185">Reference proteome</keyword>
<dbReference type="Gene3D" id="1.10.260.60">
    <property type="match status" value="1"/>
</dbReference>
<comment type="miscellaneous">
    <text evidence="11">In contrast to other lysine histone methyltransferases, it does not contain a SET domain, suggesting the existence of another mechanism for methylation of lysine residues of histones.</text>
</comment>
<dbReference type="InterPro" id="IPR030445">
    <property type="entry name" value="H3-K79_meTrfase"/>
</dbReference>
<evidence type="ECO:0000256" key="1">
    <source>
        <dbReference type="ARBA" id="ARBA00004123"/>
    </source>
</evidence>
<dbReference type="STRING" id="188477.A0A3S1C539"/>
<dbReference type="Gene3D" id="3.40.50.150">
    <property type="entry name" value="Vaccinia Virus protein VP39"/>
    <property type="match status" value="1"/>
</dbReference>
<evidence type="ECO:0000256" key="7">
    <source>
        <dbReference type="ARBA" id="ARBA00022853"/>
    </source>
</evidence>
<keyword evidence="5 11" id="KW-0808">Transferase</keyword>
<evidence type="ECO:0000313" key="13">
    <source>
        <dbReference type="EMBL" id="RUS83189.1"/>
    </source>
</evidence>
<dbReference type="EMBL" id="RQTK01000254">
    <property type="protein sequence ID" value="RUS83189.1"/>
    <property type="molecule type" value="Genomic_DNA"/>
</dbReference>
<comment type="subcellular location">
    <subcellularLocation>
        <location evidence="1 11">Nucleus</location>
    </subcellularLocation>
</comment>
<evidence type="ECO:0000256" key="6">
    <source>
        <dbReference type="ARBA" id="ARBA00022691"/>
    </source>
</evidence>
<dbReference type="Pfam" id="PF08123">
    <property type="entry name" value="DOT1"/>
    <property type="match status" value="1"/>
</dbReference>
<evidence type="ECO:0000256" key="5">
    <source>
        <dbReference type="ARBA" id="ARBA00022679"/>
    </source>
</evidence>
<evidence type="ECO:0000256" key="9">
    <source>
        <dbReference type="ARBA" id="ARBA00029821"/>
    </source>
</evidence>
<dbReference type="EC" id="2.1.1.360" evidence="2 11"/>